<feature type="region of interest" description="Disordered" evidence="1">
    <location>
        <begin position="1"/>
        <end position="27"/>
    </location>
</feature>
<evidence type="ECO:0000313" key="2">
    <source>
        <dbReference type="EMBL" id="SDC13461.1"/>
    </source>
</evidence>
<proteinExistence type="predicted"/>
<accession>A0A222VNC7</accession>
<keyword evidence="3" id="KW-1185">Reference proteome</keyword>
<sequence length="239" mass="26500">MLGRFKRQRADTATKRHGAAEGSPRWPLEVWQRDDPRADGPDYVGLCLSPAFREEPEARSLRDGDGMGRIIEVAKTGGMETPAMARVVEELLADPRYAALDTLYSWLAPVYRDTDRQLEVIEHGLRTCPRKYKLLELAGTAMLQRERGAAALYYWAQSVVNAESLGEGPDASAYDFLIVVAHVAGQRGAVKAFRARTGEADHPEIVLDEEYTELVETAFRKPSKETKAVIQALAARISA</sequence>
<reference evidence="2 3" key="1">
    <citation type="submission" date="2016-10" db="EMBL/GenBank/DDBJ databases">
        <authorList>
            <person name="de Groot N.N."/>
        </authorList>
    </citation>
    <scope>NUCLEOTIDE SEQUENCE [LARGE SCALE GENOMIC DNA]</scope>
    <source>
        <strain evidence="2 3">CGMCC 4.5506</strain>
    </source>
</reference>
<dbReference type="KEGG" id="pmad:BAY61_10875"/>
<evidence type="ECO:0000256" key="1">
    <source>
        <dbReference type="SAM" id="MobiDB-lite"/>
    </source>
</evidence>
<protein>
    <submittedName>
        <fullName evidence="2">Uncharacterized protein</fullName>
    </submittedName>
</protein>
<dbReference type="RefSeq" id="WP_091795883.1">
    <property type="nucleotide sequence ID" value="NZ_CP016353.1"/>
</dbReference>
<gene>
    <name evidence="2" type="ORF">SAMN05421630_101542</name>
</gene>
<name>A0A222VNC7_9PSEU</name>
<dbReference type="AlphaFoldDB" id="A0A222VNC7"/>
<dbReference type="OrthoDB" id="3678976at2"/>
<dbReference type="STRING" id="530584.SAMN05421630_101542"/>
<dbReference type="EMBL" id="FMZE01000001">
    <property type="protein sequence ID" value="SDC13461.1"/>
    <property type="molecule type" value="Genomic_DNA"/>
</dbReference>
<organism evidence="2 3">
    <name type="scientific">Prauserella marina</name>
    <dbReference type="NCBI Taxonomy" id="530584"/>
    <lineage>
        <taxon>Bacteria</taxon>
        <taxon>Bacillati</taxon>
        <taxon>Actinomycetota</taxon>
        <taxon>Actinomycetes</taxon>
        <taxon>Pseudonocardiales</taxon>
        <taxon>Pseudonocardiaceae</taxon>
        <taxon>Prauserella</taxon>
    </lineage>
</organism>
<evidence type="ECO:0000313" key="3">
    <source>
        <dbReference type="Proteomes" id="UP000199494"/>
    </source>
</evidence>
<dbReference type="Proteomes" id="UP000199494">
    <property type="component" value="Unassembled WGS sequence"/>
</dbReference>